<dbReference type="RefSeq" id="WP_256211990.1">
    <property type="nucleotide sequence ID" value="NZ_FOUB01000024.1"/>
</dbReference>
<dbReference type="AlphaFoldDB" id="A0A1I4Q4X6"/>
<organism evidence="1 2">
    <name type="scientific">Nitrosomonas communis</name>
    <dbReference type="NCBI Taxonomy" id="44574"/>
    <lineage>
        <taxon>Bacteria</taxon>
        <taxon>Pseudomonadati</taxon>
        <taxon>Pseudomonadota</taxon>
        <taxon>Betaproteobacteria</taxon>
        <taxon>Nitrosomonadales</taxon>
        <taxon>Nitrosomonadaceae</taxon>
        <taxon>Nitrosomonas</taxon>
    </lineage>
</organism>
<reference evidence="2" key="1">
    <citation type="submission" date="2016-10" db="EMBL/GenBank/DDBJ databases">
        <authorList>
            <person name="Varghese N."/>
            <person name="Submissions S."/>
        </authorList>
    </citation>
    <scope>NUCLEOTIDE SEQUENCE [LARGE SCALE GENOMIC DNA]</scope>
    <source>
        <strain evidence="2">Nm44</strain>
    </source>
</reference>
<dbReference type="Pfam" id="PF07642">
    <property type="entry name" value="BBP2"/>
    <property type="match status" value="1"/>
</dbReference>
<evidence type="ECO:0000313" key="1">
    <source>
        <dbReference type="EMBL" id="SFM34710.1"/>
    </source>
</evidence>
<proteinExistence type="predicted"/>
<accession>A0A1I4Q4X6</accession>
<gene>
    <name evidence="1" type="ORF">SAMN05421863_102460</name>
</gene>
<sequence length="256" mass="28801">MYEGNAGVKLSGEKNLWLDVGVFPSHIGFESAVGKDNWTLTRSLGADNTPYFESGTKISYASKNDKWFLSSLVLNGWQHIKPVEGNTLPSFGTQITYKSSPSVTLNSSTFIGSDKPDSDRRMRYFHNFYAIFKLNNKLSTTIGFDIGVEQKNKDSSNMNIWFNPTTILRYTPTTKTAVAIRAEYYQDKHGVIIATDTPNGFKTWGFSANFDYSITNFLLWRIEARTLKSKDDIFIANNGHTSNINTFITTSLAISF</sequence>
<dbReference type="InterPro" id="IPR011486">
    <property type="entry name" value="BBP2"/>
</dbReference>
<protein>
    <submittedName>
        <fullName evidence="1">Putative beta-barrel porin-2, OmpL-like. bbp2</fullName>
    </submittedName>
</protein>
<dbReference type="EMBL" id="FOUB01000024">
    <property type="protein sequence ID" value="SFM34710.1"/>
    <property type="molecule type" value="Genomic_DNA"/>
</dbReference>
<name>A0A1I4Q4X6_9PROT</name>
<dbReference type="Proteomes" id="UP000183287">
    <property type="component" value="Unassembled WGS sequence"/>
</dbReference>
<evidence type="ECO:0000313" key="2">
    <source>
        <dbReference type="Proteomes" id="UP000183287"/>
    </source>
</evidence>
<keyword evidence="2" id="KW-1185">Reference proteome</keyword>